<evidence type="ECO:0000256" key="2">
    <source>
        <dbReference type="ARBA" id="ARBA00023150"/>
    </source>
</evidence>
<accession>A0A1M7NR46</accession>
<dbReference type="HAMAP" id="MF_00187">
    <property type="entry name" value="FdhD"/>
    <property type="match status" value="1"/>
</dbReference>
<comment type="function">
    <text evidence="3">Required for formate dehydrogenase (FDH) activity. Acts as a sulfur carrier protein that transfers sulfur from IscS to the molybdenum cofactor prior to its insertion into FDH.</text>
</comment>
<dbReference type="NCBIfam" id="TIGR00129">
    <property type="entry name" value="fdhD_narQ"/>
    <property type="match status" value="1"/>
</dbReference>
<dbReference type="STRING" id="388280.SAMN04488057_1064"/>
<protein>
    <recommendedName>
        <fullName evidence="3">Sulfur carrier protein FdhD</fullName>
    </recommendedName>
</protein>
<dbReference type="SUPFAM" id="SSF53927">
    <property type="entry name" value="Cytidine deaminase-like"/>
    <property type="match status" value="1"/>
</dbReference>
<evidence type="ECO:0000256" key="1">
    <source>
        <dbReference type="ARBA" id="ARBA00022490"/>
    </source>
</evidence>
<dbReference type="PANTHER" id="PTHR30592:SF1">
    <property type="entry name" value="SULFUR CARRIER PROTEIN FDHD"/>
    <property type="match status" value="1"/>
</dbReference>
<comment type="caution">
    <text evidence="3">Lacks conserved residue(s) required for the propagation of feature annotation.</text>
</comment>
<dbReference type="EMBL" id="FRCY01000006">
    <property type="protein sequence ID" value="SHN06521.1"/>
    <property type="molecule type" value="Genomic_DNA"/>
</dbReference>
<evidence type="ECO:0000313" key="4">
    <source>
        <dbReference type="EMBL" id="SHN06521.1"/>
    </source>
</evidence>
<dbReference type="GO" id="GO:0016783">
    <property type="term" value="F:sulfurtransferase activity"/>
    <property type="evidence" value="ECO:0007669"/>
    <property type="project" value="InterPro"/>
</dbReference>
<gene>
    <name evidence="3" type="primary">fdhD</name>
    <name evidence="4" type="ORF">SAMN04488057_1064</name>
</gene>
<keyword evidence="1 3" id="KW-0963">Cytoplasm</keyword>
<comment type="subcellular location">
    <subcellularLocation>
        <location evidence="3">Cytoplasm</location>
    </subcellularLocation>
</comment>
<keyword evidence="2 3" id="KW-0501">Molybdenum cofactor biosynthesis</keyword>
<dbReference type="Pfam" id="PF02634">
    <property type="entry name" value="FdhD-NarQ"/>
    <property type="match status" value="1"/>
</dbReference>
<dbReference type="Gene3D" id="3.10.20.10">
    <property type="match status" value="1"/>
</dbReference>
<feature type="active site" description="Cysteine persulfide intermediate" evidence="3">
    <location>
        <position position="123"/>
    </location>
</feature>
<dbReference type="GO" id="GO:0005737">
    <property type="term" value="C:cytoplasm"/>
    <property type="evidence" value="ECO:0007669"/>
    <property type="project" value="UniProtKB-SubCell"/>
</dbReference>
<dbReference type="GO" id="GO:0006777">
    <property type="term" value="P:Mo-molybdopterin cofactor biosynthetic process"/>
    <property type="evidence" value="ECO:0007669"/>
    <property type="project" value="UniProtKB-UniRule"/>
</dbReference>
<comment type="similarity">
    <text evidence="3">Belongs to the FdhD family.</text>
</comment>
<dbReference type="OrthoDB" id="9782042at2"/>
<dbReference type="PANTHER" id="PTHR30592">
    <property type="entry name" value="FORMATE DEHYDROGENASE"/>
    <property type="match status" value="1"/>
</dbReference>
<reference evidence="4 5" key="1">
    <citation type="submission" date="2016-11" db="EMBL/GenBank/DDBJ databases">
        <authorList>
            <person name="Jaros S."/>
            <person name="Januszkiewicz K."/>
            <person name="Wedrychowicz H."/>
        </authorList>
    </citation>
    <scope>NUCLEOTIDE SEQUENCE [LARGE SCALE GENOMIC DNA]</scope>
    <source>
        <strain evidence="4 5">CGMCC 1.6102</strain>
    </source>
</reference>
<sequence>MDSKGLVAHAEVVKYSRTNSLLLQDLVAAEEPLQIRLEFEKAGSWYKKDLLVTMRSPGDDFDLAMGFLFSEGIVREEKDILLMRYCRQVREEEKGNVLLVRLAPNPEIDLAELNRNFYTHSSCGVCGKTAIDAVQCRALRLEDDPDWQIDPDTLMALPHALKEHQTGFKYTGGLHAAVLYDARGKIQLIREDVGRHNALDKLIGAALTGSIALERRKIVLLSGRVSFEMVQKAANAQIPVLVAFGAPTSLAANLARSKNLTLVGFLKQDAFNVYSGQERIKQWVKKSLK</sequence>
<dbReference type="InterPro" id="IPR016193">
    <property type="entry name" value="Cytidine_deaminase-like"/>
</dbReference>
<dbReference type="RefSeq" id="WP_073094671.1">
    <property type="nucleotide sequence ID" value="NZ_FRCY01000006.1"/>
</dbReference>
<dbReference type="NCBIfam" id="NF001943">
    <property type="entry name" value="PRK00724.1-2"/>
    <property type="match status" value="1"/>
</dbReference>
<evidence type="ECO:0000256" key="3">
    <source>
        <dbReference type="HAMAP-Rule" id="MF_00187"/>
    </source>
</evidence>
<dbReference type="AlphaFoldDB" id="A0A1M7NR46"/>
<keyword evidence="5" id="KW-1185">Reference proteome</keyword>
<dbReference type="GO" id="GO:0097163">
    <property type="term" value="F:sulfur carrier activity"/>
    <property type="evidence" value="ECO:0007669"/>
    <property type="project" value="UniProtKB-UniRule"/>
</dbReference>
<organism evidence="4 5">
    <name type="scientific">Cyclobacterium lianum</name>
    <dbReference type="NCBI Taxonomy" id="388280"/>
    <lineage>
        <taxon>Bacteria</taxon>
        <taxon>Pseudomonadati</taxon>
        <taxon>Bacteroidota</taxon>
        <taxon>Cytophagia</taxon>
        <taxon>Cytophagales</taxon>
        <taxon>Cyclobacteriaceae</taxon>
        <taxon>Cyclobacterium</taxon>
    </lineage>
</organism>
<dbReference type="Gene3D" id="3.40.140.10">
    <property type="entry name" value="Cytidine Deaminase, domain 2"/>
    <property type="match status" value="1"/>
</dbReference>
<proteinExistence type="inferred from homology"/>
<name>A0A1M7NR46_9BACT</name>
<evidence type="ECO:0000313" key="5">
    <source>
        <dbReference type="Proteomes" id="UP000184513"/>
    </source>
</evidence>
<dbReference type="PIRSF" id="PIRSF015626">
    <property type="entry name" value="FdhD"/>
    <property type="match status" value="1"/>
</dbReference>
<dbReference type="InterPro" id="IPR003786">
    <property type="entry name" value="FdhD"/>
</dbReference>
<dbReference type="Proteomes" id="UP000184513">
    <property type="component" value="Unassembled WGS sequence"/>
</dbReference>